<evidence type="ECO:0000256" key="1">
    <source>
        <dbReference type="SAM" id="MobiDB-lite"/>
    </source>
</evidence>
<sequence>MREGRSERERYRDDDDDDGGGEEKGGGVEGSWCQHRLGEILPPHLKWWCRRQAGGEGAYLAPPSPLTPTLIPLTRHPTSLPHHSLQLSYPSPVTQPLIPDLSLIPHSTFSFQQPISHTTSIPHFSVPHLAPLIPGPFPCLSLVTH</sequence>
<gene>
    <name evidence="2" type="ORF">Pmani_035188</name>
</gene>
<dbReference type="AlphaFoldDB" id="A0AAE1NM71"/>
<feature type="compositionally biased region" description="Basic and acidic residues" evidence="1">
    <location>
        <begin position="1"/>
        <end position="13"/>
    </location>
</feature>
<protein>
    <submittedName>
        <fullName evidence="2">Uncharacterized protein</fullName>
    </submittedName>
</protein>
<comment type="caution">
    <text evidence="2">The sequence shown here is derived from an EMBL/GenBank/DDBJ whole genome shotgun (WGS) entry which is preliminary data.</text>
</comment>
<dbReference type="EMBL" id="JAWZYT010004971">
    <property type="protein sequence ID" value="KAK4292013.1"/>
    <property type="molecule type" value="Genomic_DNA"/>
</dbReference>
<accession>A0AAE1NM71</accession>
<evidence type="ECO:0000313" key="3">
    <source>
        <dbReference type="Proteomes" id="UP001292094"/>
    </source>
</evidence>
<reference evidence="2" key="1">
    <citation type="submission" date="2023-11" db="EMBL/GenBank/DDBJ databases">
        <title>Genome assemblies of two species of porcelain crab, Petrolisthes cinctipes and Petrolisthes manimaculis (Anomura: Porcellanidae).</title>
        <authorList>
            <person name="Angst P."/>
        </authorList>
    </citation>
    <scope>NUCLEOTIDE SEQUENCE</scope>
    <source>
        <strain evidence="2">PB745_02</strain>
        <tissue evidence="2">Gill</tissue>
    </source>
</reference>
<organism evidence="2 3">
    <name type="scientific">Petrolisthes manimaculis</name>
    <dbReference type="NCBI Taxonomy" id="1843537"/>
    <lineage>
        <taxon>Eukaryota</taxon>
        <taxon>Metazoa</taxon>
        <taxon>Ecdysozoa</taxon>
        <taxon>Arthropoda</taxon>
        <taxon>Crustacea</taxon>
        <taxon>Multicrustacea</taxon>
        <taxon>Malacostraca</taxon>
        <taxon>Eumalacostraca</taxon>
        <taxon>Eucarida</taxon>
        <taxon>Decapoda</taxon>
        <taxon>Pleocyemata</taxon>
        <taxon>Anomura</taxon>
        <taxon>Galatheoidea</taxon>
        <taxon>Porcellanidae</taxon>
        <taxon>Petrolisthes</taxon>
    </lineage>
</organism>
<dbReference type="Proteomes" id="UP001292094">
    <property type="component" value="Unassembled WGS sequence"/>
</dbReference>
<feature type="region of interest" description="Disordered" evidence="1">
    <location>
        <begin position="1"/>
        <end position="30"/>
    </location>
</feature>
<proteinExistence type="predicted"/>
<evidence type="ECO:0000313" key="2">
    <source>
        <dbReference type="EMBL" id="KAK4292013.1"/>
    </source>
</evidence>
<name>A0AAE1NM71_9EUCA</name>
<keyword evidence="3" id="KW-1185">Reference proteome</keyword>